<keyword evidence="2" id="KW-1185">Reference proteome</keyword>
<dbReference type="AlphaFoldDB" id="A0AAE1P424"/>
<accession>A0AAE1P424</accession>
<gene>
    <name evidence="1" type="ORF">Pmani_027030</name>
</gene>
<evidence type="ECO:0000313" key="1">
    <source>
        <dbReference type="EMBL" id="KAK4300796.1"/>
    </source>
</evidence>
<sequence length="72" mass="7728">MSVVSALVPLESPLVFLDLQDGEESLGRVYITLQINLRRAQQFLSLCLGDLGPSYQGSCFTPSLGVGAWGRG</sequence>
<comment type="caution">
    <text evidence="1">The sequence shown here is derived from an EMBL/GenBank/DDBJ whole genome shotgun (WGS) entry which is preliminary data.</text>
</comment>
<dbReference type="SUPFAM" id="SSF50891">
    <property type="entry name" value="Cyclophilin-like"/>
    <property type="match status" value="1"/>
</dbReference>
<organism evidence="1 2">
    <name type="scientific">Petrolisthes manimaculis</name>
    <dbReference type="NCBI Taxonomy" id="1843537"/>
    <lineage>
        <taxon>Eukaryota</taxon>
        <taxon>Metazoa</taxon>
        <taxon>Ecdysozoa</taxon>
        <taxon>Arthropoda</taxon>
        <taxon>Crustacea</taxon>
        <taxon>Multicrustacea</taxon>
        <taxon>Malacostraca</taxon>
        <taxon>Eumalacostraca</taxon>
        <taxon>Eucarida</taxon>
        <taxon>Decapoda</taxon>
        <taxon>Pleocyemata</taxon>
        <taxon>Anomura</taxon>
        <taxon>Galatheoidea</taxon>
        <taxon>Porcellanidae</taxon>
        <taxon>Petrolisthes</taxon>
    </lineage>
</organism>
<dbReference type="EMBL" id="JAWZYT010002989">
    <property type="protein sequence ID" value="KAK4300796.1"/>
    <property type="molecule type" value="Genomic_DNA"/>
</dbReference>
<protein>
    <submittedName>
        <fullName evidence="1">Uncharacterized protein</fullName>
    </submittedName>
</protein>
<dbReference type="Proteomes" id="UP001292094">
    <property type="component" value="Unassembled WGS sequence"/>
</dbReference>
<evidence type="ECO:0000313" key="2">
    <source>
        <dbReference type="Proteomes" id="UP001292094"/>
    </source>
</evidence>
<dbReference type="InterPro" id="IPR029000">
    <property type="entry name" value="Cyclophilin-like_dom_sf"/>
</dbReference>
<proteinExistence type="predicted"/>
<reference evidence="1" key="1">
    <citation type="submission" date="2023-11" db="EMBL/GenBank/DDBJ databases">
        <title>Genome assemblies of two species of porcelain crab, Petrolisthes cinctipes and Petrolisthes manimaculis (Anomura: Porcellanidae).</title>
        <authorList>
            <person name="Angst P."/>
        </authorList>
    </citation>
    <scope>NUCLEOTIDE SEQUENCE</scope>
    <source>
        <strain evidence="1">PB745_02</strain>
        <tissue evidence="1">Gill</tissue>
    </source>
</reference>
<name>A0AAE1P424_9EUCA</name>